<evidence type="ECO:0000313" key="2">
    <source>
        <dbReference type="EMBL" id="GMI36086.1"/>
    </source>
</evidence>
<keyword evidence="1" id="KW-0663">Pyridoxal phosphate</keyword>
<reference evidence="2 3" key="1">
    <citation type="journal article" date="2023" name="Commun. Biol.">
        <title>Genome analysis of Parmales, the sister group of diatoms, reveals the evolutionary specialization of diatoms from phago-mixotrophs to photoautotrophs.</title>
        <authorList>
            <person name="Ban H."/>
            <person name="Sato S."/>
            <person name="Yoshikawa S."/>
            <person name="Yamada K."/>
            <person name="Nakamura Y."/>
            <person name="Ichinomiya M."/>
            <person name="Sato N."/>
            <person name="Blanc-Mathieu R."/>
            <person name="Endo H."/>
            <person name="Kuwata A."/>
            <person name="Ogata H."/>
        </authorList>
    </citation>
    <scope>NUCLEOTIDE SEQUENCE [LARGE SCALE GENOMIC DNA]</scope>
</reference>
<dbReference type="InterPro" id="IPR015421">
    <property type="entry name" value="PyrdxlP-dep_Trfase_major"/>
</dbReference>
<evidence type="ECO:0008006" key="4">
    <source>
        <dbReference type="Google" id="ProtNLM"/>
    </source>
</evidence>
<dbReference type="PANTHER" id="PTHR34846">
    <property type="entry name" value="4-CARBOXYMUCONOLACTONE DECARBOXYLASE FAMILY PROTEIN (AFU_ORTHOLOGUE AFUA_6G11590)"/>
    <property type="match status" value="1"/>
</dbReference>
<dbReference type="InterPro" id="IPR005814">
    <property type="entry name" value="Aminotrans_3"/>
</dbReference>
<dbReference type="SUPFAM" id="SSF53383">
    <property type="entry name" value="PLP-dependent transferases"/>
    <property type="match status" value="1"/>
</dbReference>
<dbReference type="Gene3D" id="1.20.1290.10">
    <property type="entry name" value="AhpD-like"/>
    <property type="match status" value="1"/>
</dbReference>
<dbReference type="PANTHER" id="PTHR34846:SF5">
    <property type="entry name" value="CARBOXYMUCONOLACTONE DECARBOXYLASE-LIKE DOMAIN-CONTAINING PROTEIN"/>
    <property type="match status" value="1"/>
</dbReference>
<dbReference type="EMBL" id="BRYB01001906">
    <property type="protein sequence ID" value="GMI36086.1"/>
    <property type="molecule type" value="Genomic_DNA"/>
</dbReference>
<sequence>MNFAGRLPVGSTYPLVTAKKGPSLTLSDSRGSARQVLACGLACSEIFHGPTLARLLSPAHSLEAAALSALRSDQPAPPLAIHTSAGIPPNLGKFLEALLPHLPPHFQTEDNLASLQLTGSDAVWAGVDLLLQLCPPGRDKVAVGRRSYHGPGTSAFGSASPLGAAAKTPLQVEYPTASVLDRRPGESESAHCERATAEFGAFLRSPEGCRCGVLLLEPQSGSSSVGQPYPRHLLEAYVALAHAHGLLVLADEIMCGLGRHGLGPAFVSTAWNLQVDALAFGKAAACGVEPLAGAVLARGFERMKREGRTVFQSHTYAGASARAMETGRAVFEELQGGAWSLAAGEMGRKVVEPLMQAIKEESGGCFNFHGQGLMWGGFFVHSSDAERKAAVEVLKEKCAAAEVLPYYVPAGGFMFTPVLDAPKTMLEDALGRLRVAVGETCRTMREERGWTGSWTGAGALGTLGGGEATRTRTRYKGPRVEDMTDKQKEIHDEIGRTRTTGTAGPFGPWLANAGLANHAQNLGRTCRYELASFDLRRSEMVILTVAAGTRARAEWDIHVGEARKAGLEEDIVQAIWRTWGGGKVARDMFGEKEDDWVIYSFAEELCRERTVGDDAYWALEGLVGETGVVELVGLVGYYNLVSMTLNTFQIAHHRKK</sequence>
<dbReference type="InterPro" id="IPR015424">
    <property type="entry name" value="PyrdxlP-dep_Trfase"/>
</dbReference>
<dbReference type="SUPFAM" id="SSF69118">
    <property type="entry name" value="AhpD-like"/>
    <property type="match status" value="1"/>
</dbReference>
<dbReference type="Gene3D" id="3.40.640.10">
    <property type="entry name" value="Type I PLP-dependent aspartate aminotransferase-like (Major domain)"/>
    <property type="match status" value="1"/>
</dbReference>
<dbReference type="PROSITE" id="PS00600">
    <property type="entry name" value="AA_TRANSFER_CLASS_3"/>
    <property type="match status" value="1"/>
</dbReference>
<proteinExistence type="predicted"/>
<evidence type="ECO:0000256" key="1">
    <source>
        <dbReference type="ARBA" id="ARBA00022898"/>
    </source>
</evidence>
<dbReference type="InterPro" id="IPR015422">
    <property type="entry name" value="PyrdxlP-dep_Trfase_small"/>
</dbReference>
<gene>
    <name evidence="2" type="ORF">TeGR_g11063</name>
</gene>
<name>A0ABQ6MZC6_9STRA</name>
<organism evidence="2 3">
    <name type="scientific">Tetraparma gracilis</name>
    <dbReference type="NCBI Taxonomy" id="2962635"/>
    <lineage>
        <taxon>Eukaryota</taxon>
        <taxon>Sar</taxon>
        <taxon>Stramenopiles</taxon>
        <taxon>Ochrophyta</taxon>
        <taxon>Bolidophyceae</taxon>
        <taxon>Parmales</taxon>
        <taxon>Triparmaceae</taxon>
        <taxon>Tetraparma</taxon>
    </lineage>
</organism>
<accession>A0ABQ6MZC6</accession>
<evidence type="ECO:0000313" key="3">
    <source>
        <dbReference type="Proteomes" id="UP001165060"/>
    </source>
</evidence>
<protein>
    <recommendedName>
        <fullName evidence="4">Carboxymuconolactone decarboxylase-like domain-containing protein</fullName>
    </recommendedName>
</protein>
<comment type="caution">
    <text evidence="2">The sequence shown here is derived from an EMBL/GenBank/DDBJ whole genome shotgun (WGS) entry which is preliminary data.</text>
</comment>
<dbReference type="InterPro" id="IPR049704">
    <property type="entry name" value="Aminotrans_3_PPA_site"/>
</dbReference>
<keyword evidence="3" id="KW-1185">Reference proteome</keyword>
<dbReference type="Pfam" id="PF00202">
    <property type="entry name" value="Aminotran_3"/>
    <property type="match status" value="1"/>
</dbReference>
<dbReference type="InterPro" id="IPR029032">
    <property type="entry name" value="AhpD-like"/>
</dbReference>
<dbReference type="Proteomes" id="UP001165060">
    <property type="component" value="Unassembled WGS sequence"/>
</dbReference>
<dbReference type="Gene3D" id="3.90.1150.10">
    <property type="entry name" value="Aspartate Aminotransferase, domain 1"/>
    <property type="match status" value="1"/>
</dbReference>